<feature type="domain" description="Piezo TM25-28" evidence="13">
    <location>
        <begin position="392"/>
        <end position="678"/>
    </location>
</feature>
<feature type="transmembrane region" description="Helical" evidence="11">
    <location>
        <begin position="170"/>
        <end position="189"/>
    </location>
</feature>
<evidence type="ECO:0000256" key="1">
    <source>
        <dbReference type="ARBA" id="ARBA00004651"/>
    </source>
</evidence>
<sequence>MDVESRTDDRSMWHEVEGCDQRPLVPRDLHLSNRRRIIDRTTVYAKVKEYWDIVVNTLWRLAEVHFAKLVLLILTVIAVDDICALNTVLVLFVGLAACFPSLANLLSVLLCGFLSVFSILRMVYQLRVIPSNLYTAMDHGKNGCSIDFPLFQNSTIRWLGFQTVSYVGTYVLYLILSIVFIAGYFLILYRQRHIRRLRGESYDSHTPIFPDADPKKWDSSLIDTFKFFLNYGYYKFGLEVSLTIMVLVAWGRMDFLGSLLLLWLIVFCVVSRRICRLLWRFFVIYVAATFVLQYVIFVGLPPILCFEYPWSTWLNTTHEDGLVSQNDNLVSFLDLASYSLSLKTHKLIGDFFLLIAVSCQEYAFRAEYSKTTPPAAGDNESVYRNGHYDFVDANPHYDFIIEQKNFVDFLKMAVFMYGHWFTVVMVFVAGLGGVSLFALGYIILAFMVLWKGTGLYTMKNYKRTLFIWKTILLYNVTVMFFKVVLQLVGCVFVDKLLNWCSFRQLFSIVCVSSASGSQDCYYFKGQDEFDKNCPVQKSETQIGFDTLAFLFLVMQLRILHSYYFQHCMLEFRAESVLINRGAALTNQLKRREMKEQDEQQQKKFIEIRDRTEKIREIYEQQQKRAGTGAFIPESYAQGSSVNYDDPFPEYDIQYLGKNAKRGGDYYMFEYDPNEDVPAEYIESFAPEVTPGATDSTKLDPAQILHTAIQRDLDIAQTLCAVRDAEKIDDENKRMIEAVSVGPSSAATATSSGENNLLKDAEEKNDDGGTENVSSASRYGEKAVIVLKFVRKLLHACLNWAATFLNRRSRDHRYVAFVLSKEKAILKKNFRQNLFDTKVPVESVREKFETSSLACVSCDSDIDRLEKDAMDNWQQKNVYSRIVIAIAYCISAHTDILCYIIAVIGHARCGGLISLVLPLLVFFWGTLATPRPPRIFWVVMIGYTQLCVITKFIFQFGFFSWNKTSAHIRTENAVDSWPGIVGVRKEDFYAFWDVVLLVALFFHRYVLRKMGLWKDVSSNQRAAEEDNAALSAAVSGDVETSERCNCSQQVTVQESGDNALVNVNEVSNTSLGNSDSETANPNENGIQSKKGGFISRLFYPIFHPEYRYIRDLYPFMFLLDVLCFFIIVFGFSSFGYGGSGSVVKDIQSNRVPITFVVMLIVLSIMIVIDRALPAWLNKTAQLLYVVKCIYLLVSAWQIRNGYPSLCVGNLITHSYGFANMIMFKIFMCLPFLFELRTSIDWAWTDTSMPIFDFFNMENFFATIYSLKCSRTYEQNFPAKRGEAKSHTVKYAMGIPVILILILILWGPLIAFALLNRIGTVLLPVSVQMTISLEGYPPLYSIEAQGIELENVSPQEYQKLTDMFSDPYNALDQKWVSRARQAVSFINEYSTGDILKIRFRPESERFWSISTDSLTALKYELERENKTVNTVVKLRFERTRVDSTKEPIVHSGQIVVPLLAGSQMRDDFLEVLNGVNGTKTEVTLLNALPPYVTIPNEGEIRPTYTLHSVMYESAVMASDTAFSNLTLSLSHQADAGMLWSCKLVENAVTRDKTLALDSVKYGNDSSVKYVQMVAFVDRVFPSLISKFAQGGIIAMYIALVLLIWQKVRGVLTNQPLDVIISEIPNPDHLLKICQDIYLVREAKDFVLEQDLYAKLIFLFRSPSTLIKWTRYKAKTE</sequence>
<feature type="region of interest" description="Disordered" evidence="10">
    <location>
        <begin position="739"/>
        <end position="773"/>
    </location>
</feature>
<feature type="transmembrane region" description="Helical" evidence="11">
    <location>
        <begin position="909"/>
        <end position="927"/>
    </location>
</feature>
<dbReference type="Pfam" id="PF23188">
    <property type="entry name" value="THU_Piezo1"/>
    <property type="match status" value="1"/>
</dbReference>
<evidence type="ECO:0000256" key="2">
    <source>
        <dbReference type="ARBA" id="ARBA00007821"/>
    </source>
</evidence>
<dbReference type="InterPro" id="IPR027272">
    <property type="entry name" value="Piezo"/>
</dbReference>
<evidence type="ECO:0000256" key="7">
    <source>
        <dbReference type="ARBA" id="ARBA00023065"/>
    </source>
</evidence>
<reference evidence="17" key="1">
    <citation type="submission" date="2016-04" db="UniProtKB">
        <authorList>
            <consortium name="WormBaseParasite"/>
        </authorList>
    </citation>
    <scope>IDENTIFICATION</scope>
</reference>
<proteinExistence type="inferred from homology"/>
<dbReference type="Pfam" id="PF15917">
    <property type="entry name" value="Piezo_TM25-28"/>
    <property type="match status" value="1"/>
</dbReference>
<dbReference type="InterPro" id="IPR031334">
    <property type="entry name" value="Piezo_cap_dom"/>
</dbReference>
<feature type="transmembrane region" description="Helical" evidence="11">
    <location>
        <begin position="1111"/>
        <end position="1130"/>
    </location>
</feature>
<dbReference type="GO" id="GO:0005261">
    <property type="term" value="F:monoatomic cation channel activity"/>
    <property type="evidence" value="ECO:0007669"/>
    <property type="project" value="TreeGrafter"/>
</dbReference>
<comment type="similarity">
    <text evidence="2">Belongs to the PIEZO (TC 1.A.75) family.</text>
</comment>
<dbReference type="PANTHER" id="PTHR13167">
    <property type="entry name" value="PIEZO-TYPE MECHANOSENSITIVE ION CHANNEL COMPONENT"/>
    <property type="match status" value="1"/>
</dbReference>
<evidence type="ECO:0000256" key="11">
    <source>
        <dbReference type="SAM" id="Phobius"/>
    </source>
</evidence>
<organism evidence="16 17">
    <name type="scientific">Syphacia muris</name>
    <dbReference type="NCBI Taxonomy" id="451379"/>
    <lineage>
        <taxon>Eukaryota</taxon>
        <taxon>Metazoa</taxon>
        <taxon>Ecdysozoa</taxon>
        <taxon>Nematoda</taxon>
        <taxon>Chromadorea</taxon>
        <taxon>Rhabditida</taxon>
        <taxon>Spirurina</taxon>
        <taxon>Oxyuridomorpha</taxon>
        <taxon>Oxyuroidea</taxon>
        <taxon>Oxyuridae</taxon>
        <taxon>Syphacia</taxon>
    </lineage>
</organism>
<dbReference type="GO" id="GO:0005886">
    <property type="term" value="C:plasma membrane"/>
    <property type="evidence" value="ECO:0007669"/>
    <property type="project" value="UniProtKB-SubCell"/>
</dbReference>
<keyword evidence="4" id="KW-1003">Cell membrane</keyword>
<feature type="transmembrane region" description="Helical" evidence="11">
    <location>
        <begin position="934"/>
        <end position="953"/>
    </location>
</feature>
<evidence type="ECO:0000256" key="10">
    <source>
        <dbReference type="SAM" id="MobiDB-lite"/>
    </source>
</evidence>
<dbReference type="PANTHER" id="PTHR13167:SF25">
    <property type="entry name" value="PIEZO-TYPE MECHANOSENSITIVE ION CHANNEL COMPONENT"/>
    <property type="match status" value="1"/>
</dbReference>
<feature type="compositionally biased region" description="Low complexity" evidence="10">
    <location>
        <begin position="739"/>
        <end position="752"/>
    </location>
</feature>
<dbReference type="Pfam" id="PF24874">
    <property type="entry name" value="Piezo_THU9_anchor"/>
    <property type="match status" value="2"/>
</dbReference>
<keyword evidence="8 11" id="KW-0472">Membrane</keyword>
<evidence type="ECO:0000256" key="8">
    <source>
        <dbReference type="ARBA" id="ARBA00023136"/>
    </source>
</evidence>
<evidence type="ECO:0000256" key="6">
    <source>
        <dbReference type="ARBA" id="ARBA00022989"/>
    </source>
</evidence>
<keyword evidence="7" id="KW-0406">Ion transport</keyword>
<dbReference type="InterPro" id="IPR056770">
    <property type="entry name" value="Piezo_THU9_anchor"/>
</dbReference>
<evidence type="ECO:0000256" key="9">
    <source>
        <dbReference type="ARBA" id="ARBA00023303"/>
    </source>
</evidence>
<feature type="transmembrane region" description="Helical" evidence="11">
    <location>
        <begin position="471"/>
        <end position="489"/>
    </location>
</feature>
<evidence type="ECO:0000313" key="16">
    <source>
        <dbReference type="Proteomes" id="UP000046393"/>
    </source>
</evidence>
<feature type="transmembrane region" description="Helical" evidence="11">
    <location>
        <begin position="1150"/>
        <end position="1167"/>
    </location>
</feature>
<feature type="domain" description="Piezo non-specific cation channel cap" evidence="12">
    <location>
        <begin position="1360"/>
        <end position="1668"/>
    </location>
</feature>
<dbReference type="Pfam" id="PF12166">
    <property type="entry name" value="Piezo_cap"/>
    <property type="match status" value="1"/>
</dbReference>
<dbReference type="GO" id="GO:0042391">
    <property type="term" value="P:regulation of membrane potential"/>
    <property type="evidence" value="ECO:0007669"/>
    <property type="project" value="TreeGrafter"/>
</dbReference>
<dbReference type="WBParaSite" id="SMUV_0000893101-mRNA-1">
    <property type="protein sequence ID" value="SMUV_0000893101-mRNA-1"/>
    <property type="gene ID" value="SMUV_0000893101"/>
</dbReference>
<feature type="domain" description="Piezo THU9 and anchor" evidence="15">
    <location>
        <begin position="1176"/>
        <end position="1311"/>
    </location>
</feature>
<dbReference type="InterPro" id="IPR056768">
    <property type="entry name" value="THU_Piezo"/>
</dbReference>
<feature type="transmembrane region" description="Helical" evidence="11">
    <location>
        <begin position="546"/>
        <end position="564"/>
    </location>
</feature>
<dbReference type="STRING" id="451379.A0A158R607"/>
<feature type="transmembrane region" description="Helical" evidence="11">
    <location>
        <begin position="256"/>
        <end position="275"/>
    </location>
</feature>
<feature type="transmembrane region" description="Helical" evidence="11">
    <location>
        <begin position="282"/>
        <end position="304"/>
    </location>
</feature>
<evidence type="ECO:0000259" key="15">
    <source>
        <dbReference type="Pfam" id="PF24874"/>
    </source>
</evidence>
<keyword evidence="9" id="KW-0407">Ion channel</keyword>
<name>A0A158R607_9BILA</name>
<feature type="transmembrane region" description="Helical" evidence="11">
    <location>
        <begin position="1209"/>
        <end position="1232"/>
    </location>
</feature>
<feature type="transmembrane region" description="Helical" evidence="11">
    <location>
        <begin position="987"/>
        <end position="1006"/>
    </location>
</feature>
<keyword evidence="3" id="KW-0813">Transport</keyword>
<evidence type="ECO:0000256" key="3">
    <source>
        <dbReference type="ARBA" id="ARBA00022448"/>
    </source>
</evidence>
<protein>
    <submittedName>
        <fullName evidence="17">PIEZO domain-containing protein</fullName>
    </submittedName>
</protein>
<feature type="transmembrane region" description="Helical" evidence="11">
    <location>
        <begin position="420"/>
        <end position="450"/>
    </location>
</feature>
<evidence type="ECO:0000259" key="12">
    <source>
        <dbReference type="Pfam" id="PF12166"/>
    </source>
</evidence>
<feature type="transmembrane region" description="Helical" evidence="11">
    <location>
        <begin position="232"/>
        <end position="250"/>
    </location>
</feature>
<dbReference type="GO" id="GO:0008381">
    <property type="term" value="F:mechanosensitive monoatomic ion channel activity"/>
    <property type="evidence" value="ECO:0007669"/>
    <property type="project" value="InterPro"/>
</dbReference>
<comment type="subcellular location">
    <subcellularLocation>
        <location evidence="1">Cell membrane</location>
        <topology evidence="1">Multi-pass membrane protein</topology>
    </subcellularLocation>
</comment>
<dbReference type="InterPro" id="IPR031805">
    <property type="entry name" value="Piezo_TM25-28"/>
</dbReference>
<keyword evidence="5 11" id="KW-0812">Transmembrane</keyword>
<feature type="transmembrane region" description="Helical" evidence="11">
    <location>
        <begin position="1585"/>
        <end position="1602"/>
    </location>
</feature>
<feature type="transmembrane region" description="Helical" evidence="11">
    <location>
        <begin position="881"/>
        <end position="903"/>
    </location>
</feature>
<dbReference type="Proteomes" id="UP000046393">
    <property type="component" value="Unplaced"/>
</dbReference>
<feature type="transmembrane region" description="Helical" evidence="11">
    <location>
        <begin position="102"/>
        <end position="124"/>
    </location>
</feature>
<feature type="transmembrane region" description="Helical" evidence="11">
    <location>
        <begin position="69"/>
        <end position="95"/>
    </location>
</feature>
<keyword evidence="6 11" id="KW-1133">Transmembrane helix</keyword>
<evidence type="ECO:0000259" key="14">
    <source>
        <dbReference type="Pfam" id="PF23188"/>
    </source>
</evidence>
<evidence type="ECO:0000256" key="4">
    <source>
        <dbReference type="ARBA" id="ARBA00022475"/>
    </source>
</evidence>
<dbReference type="GO" id="GO:0071260">
    <property type="term" value="P:cellular response to mechanical stimulus"/>
    <property type="evidence" value="ECO:0007669"/>
    <property type="project" value="TreeGrafter"/>
</dbReference>
<feature type="domain" description="Piezo THU9 and anchor" evidence="15">
    <location>
        <begin position="1109"/>
        <end position="1171"/>
    </location>
</feature>
<evidence type="ECO:0000313" key="17">
    <source>
        <dbReference type="WBParaSite" id="SMUV_0000893101-mRNA-1"/>
    </source>
</evidence>
<feature type="domain" description="Piezo transmembrane helical unit" evidence="14">
    <location>
        <begin position="891"/>
        <end position="1013"/>
    </location>
</feature>
<feature type="transmembrane region" description="Helical" evidence="11">
    <location>
        <begin position="1179"/>
        <end position="1197"/>
    </location>
</feature>
<evidence type="ECO:0000259" key="13">
    <source>
        <dbReference type="Pfam" id="PF15917"/>
    </source>
</evidence>
<dbReference type="GO" id="GO:0050982">
    <property type="term" value="P:detection of mechanical stimulus"/>
    <property type="evidence" value="ECO:0007669"/>
    <property type="project" value="TreeGrafter"/>
</dbReference>
<accession>A0A158R607</accession>
<keyword evidence="16" id="KW-1185">Reference proteome</keyword>
<evidence type="ECO:0000256" key="5">
    <source>
        <dbReference type="ARBA" id="ARBA00022692"/>
    </source>
</evidence>
<feature type="transmembrane region" description="Helical" evidence="11">
    <location>
        <begin position="1289"/>
        <end position="1313"/>
    </location>
</feature>